<feature type="compositionally biased region" description="Basic and acidic residues" evidence="1">
    <location>
        <begin position="69"/>
        <end position="80"/>
    </location>
</feature>
<protein>
    <submittedName>
        <fullName evidence="2">Uncharacterized protein</fullName>
    </submittedName>
</protein>
<evidence type="ECO:0000313" key="2">
    <source>
        <dbReference type="EMBL" id="KFD59620.1"/>
    </source>
</evidence>
<accession>A0A085MQX4</accession>
<dbReference type="AlphaFoldDB" id="A0A085MQX4"/>
<sequence length="121" mass="13428">MDKPDRSLARNGDVVRWRVIHHLAPLLDSTELGRHRHESENLDGVPSLPKLDHSNQVPSACHSPVHTAPHHERDGTDCHKKPTIRTARGYKKPTDNRGNAARCHITGKAGMMQQQLSIAGT</sequence>
<organism evidence="2">
    <name type="scientific">Trichuris suis</name>
    <name type="common">pig whipworm</name>
    <dbReference type="NCBI Taxonomy" id="68888"/>
    <lineage>
        <taxon>Eukaryota</taxon>
        <taxon>Metazoa</taxon>
        <taxon>Ecdysozoa</taxon>
        <taxon>Nematoda</taxon>
        <taxon>Enoplea</taxon>
        <taxon>Dorylaimia</taxon>
        <taxon>Trichinellida</taxon>
        <taxon>Trichuridae</taxon>
        <taxon>Trichuris</taxon>
    </lineage>
</organism>
<reference evidence="2" key="1">
    <citation type="journal article" date="2014" name="Nat. Genet.">
        <title>Genome and transcriptome of the porcine whipworm Trichuris suis.</title>
        <authorList>
            <person name="Jex A.R."/>
            <person name="Nejsum P."/>
            <person name="Schwarz E.M."/>
            <person name="Hu L."/>
            <person name="Young N.D."/>
            <person name="Hall R.S."/>
            <person name="Korhonen P.K."/>
            <person name="Liao S."/>
            <person name="Thamsborg S."/>
            <person name="Xia J."/>
            <person name="Xu P."/>
            <person name="Wang S."/>
            <person name="Scheerlinck J.P."/>
            <person name="Hofmann A."/>
            <person name="Sternberg P.W."/>
            <person name="Wang J."/>
            <person name="Gasser R.B."/>
        </authorList>
    </citation>
    <scope>NUCLEOTIDE SEQUENCE [LARGE SCALE GENOMIC DNA]</scope>
    <source>
        <strain evidence="2">DCEP-RM93F</strain>
    </source>
</reference>
<name>A0A085MQX4_9BILA</name>
<evidence type="ECO:0000313" key="3">
    <source>
        <dbReference type="EMBL" id="KFD60342.1"/>
    </source>
</evidence>
<feature type="region of interest" description="Disordered" evidence="1">
    <location>
        <begin position="30"/>
        <end position="99"/>
    </location>
</feature>
<dbReference type="Proteomes" id="UP000030758">
    <property type="component" value="Unassembled WGS sequence"/>
</dbReference>
<feature type="compositionally biased region" description="Basic and acidic residues" evidence="1">
    <location>
        <begin position="31"/>
        <end position="40"/>
    </location>
</feature>
<dbReference type="EMBL" id="KL367796">
    <property type="protein sequence ID" value="KFD59620.1"/>
    <property type="molecule type" value="Genomic_DNA"/>
</dbReference>
<proteinExistence type="predicted"/>
<evidence type="ECO:0000256" key="1">
    <source>
        <dbReference type="SAM" id="MobiDB-lite"/>
    </source>
</evidence>
<dbReference type="EMBL" id="KL367674">
    <property type="protein sequence ID" value="KFD60342.1"/>
    <property type="molecule type" value="Genomic_DNA"/>
</dbReference>
<gene>
    <name evidence="3" type="ORF">M514_27472</name>
    <name evidence="2" type="ORF">M514_28201</name>
</gene>